<feature type="transmembrane region" description="Helical" evidence="3">
    <location>
        <begin position="162"/>
        <end position="181"/>
    </location>
</feature>
<evidence type="ECO:0000256" key="1">
    <source>
        <dbReference type="ARBA" id="ARBA00008918"/>
    </source>
</evidence>
<evidence type="ECO:0000259" key="5">
    <source>
        <dbReference type="Pfam" id="PF03364"/>
    </source>
</evidence>
<evidence type="ECO:0000313" key="8">
    <source>
        <dbReference type="Proteomes" id="UP000712673"/>
    </source>
</evidence>
<dbReference type="PANTHER" id="PTHR11092">
    <property type="entry name" value="SUGAR NUCLEOTIDE EPIMERASE RELATED"/>
    <property type="match status" value="1"/>
</dbReference>
<feature type="domain" description="NAD-dependent epimerase/dehydratase" evidence="4">
    <location>
        <begin position="164"/>
        <end position="376"/>
    </location>
</feature>
<dbReference type="InterPro" id="IPR023393">
    <property type="entry name" value="START-like_dom_sf"/>
</dbReference>
<protein>
    <submittedName>
        <fullName evidence="7">TIGR01777 family protein</fullName>
    </submittedName>
</protein>
<name>A0A938B152_UNCTE</name>
<evidence type="ECO:0000256" key="3">
    <source>
        <dbReference type="SAM" id="Phobius"/>
    </source>
</evidence>
<dbReference type="EMBL" id="VGLS01000045">
    <property type="protein sequence ID" value="MBM3222706.1"/>
    <property type="molecule type" value="Genomic_DNA"/>
</dbReference>
<feature type="domain" description="DUF1731" evidence="6">
    <location>
        <begin position="410"/>
        <end position="457"/>
    </location>
</feature>
<feature type="domain" description="Coenzyme Q-binding protein COQ10 START" evidence="5">
    <location>
        <begin position="13"/>
        <end position="136"/>
    </location>
</feature>
<keyword evidence="3" id="KW-0812">Transmembrane</keyword>
<dbReference type="PANTHER" id="PTHR11092:SF0">
    <property type="entry name" value="EPIMERASE FAMILY PROTEIN SDR39U1"/>
    <property type="match status" value="1"/>
</dbReference>
<dbReference type="AlphaFoldDB" id="A0A938B152"/>
<reference evidence="7" key="1">
    <citation type="submission" date="2019-03" db="EMBL/GenBank/DDBJ databases">
        <title>Lake Tanganyika Metagenome-Assembled Genomes (MAGs).</title>
        <authorList>
            <person name="Tran P."/>
        </authorList>
    </citation>
    <scope>NUCLEOTIDE SEQUENCE</scope>
    <source>
        <strain evidence="7">K_DeepCast_65m_m2_066</strain>
    </source>
</reference>
<accession>A0A938B152</accession>
<dbReference type="CDD" id="cd07820">
    <property type="entry name" value="SRPBCC_3"/>
    <property type="match status" value="1"/>
</dbReference>
<gene>
    <name evidence="7" type="ORF">FJZ47_02725</name>
</gene>
<dbReference type="InterPro" id="IPR036291">
    <property type="entry name" value="NAD(P)-bd_dom_sf"/>
</dbReference>
<dbReference type="InterPro" id="IPR010099">
    <property type="entry name" value="SDR39U1"/>
</dbReference>
<dbReference type="Pfam" id="PF08338">
    <property type="entry name" value="DUF1731"/>
    <property type="match status" value="1"/>
</dbReference>
<evidence type="ECO:0000256" key="2">
    <source>
        <dbReference type="ARBA" id="ARBA00009353"/>
    </source>
</evidence>
<comment type="similarity">
    <text evidence="2">Belongs to the NAD(P)-dependent epimerase/dehydratase family. SDR39U1 subfamily.</text>
</comment>
<evidence type="ECO:0000259" key="4">
    <source>
        <dbReference type="Pfam" id="PF01370"/>
    </source>
</evidence>
<dbReference type="NCBIfam" id="TIGR01777">
    <property type="entry name" value="yfcH"/>
    <property type="match status" value="1"/>
</dbReference>
<dbReference type="Pfam" id="PF03364">
    <property type="entry name" value="Polyketide_cyc"/>
    <property type="match status" value="1"/>
</dbReference>
<dbReference type="InterPro" id="IPR013549">
    <property type="entry name" value="DUF1731"/>
</dbReference>
<dbReference type="Pfam" id="PF01370">
    <property type="entry name" value="Epimerase"/>
    <property type="match status" value="1"/>
</dbReference>
<evidence type="ECO:0000259" key="6">
    <source>
        <dbReference type="Pfam" id="PF08338"/>
    </source>
</evidence>
<comment type="caution">
    <text evidence="7">The sequence shown here is derived from an EMBL/GenBank/DDBJ whole genome shotgun (WGS) entry which is preliminary data.</text>
</comment>
<evidence type="ECO:0000313" key="7">
    <source>
        <dbReference type="EMBL" id="MBM3222706.1"/>
    </source>
</evidence>
<dbReference type="SUPFAM" id="SSF55961">
    <property type="entry name" value="Bet v1-like"/>
    <property type="match status" value="1"/>
</dbReference>
<organism evidence="7 8">
    <name type="scientific">Tectimicrobiota bacterium</name>
    <dbReference type="NCBI Taxonomy" id="2528274"/>
    <lineage>
        <taxon>Bacteria</taxon>
        <taxon>Pseudomonadati</taxon>
        <taxon>Nitrospinota/Tectimicrobiota group</taxon>
        <taxon>Candidatus Tectimicrobiota</taxon>
    </lineage>
</organism>
<sequence>MNAETLSYRSHLAVPAADVFRWHARPGALERLTPPWEPVQVLERTGDGITDGTRVTLGIRLGPLRCRWVSEHRAYCQDAQFCDVQIAGPFARWEHTHRFIPDGASASYLEDHITYALPLGVVTQLGARALVRRKLDRLFAYRHRVTKHDLTIHRAYRENKPLHVLVTGASGLLGAALVPFLTTGGHRVTRLVRSAPRPGQAEIAWQPETGTIATSALAGVEAVVHLAGENIATGRWTAEKKARIRASRVEGTRLLCQALAQLEHPPHVLVSASAIGYYGNRGAEVLHEDSAPGSGFLAEVCQAWEAATAPALQRGIRVVPLRFGMVLSPAGGALAQMLLPFKLGAGGVIGSGQQSMSWIALDDAIGAILHAIMTPSVQGPVNAVAPQALTNREFTTWLGHVLRRPTWLPLPAAAVRLAFGEIAEALLLASARVEPRRLLDTGYVFGYPDLDSTLRHLLGKPHVA</sequence>
<dbReference type="InterPro" id="IPR001509">
    <property type="entry name" value="Epimerase_deHydtase"/>
</dbReference>
<keyword evidence="3" id="KW-0472">Membrane</keyword>
<comment type="similarity">
    <text evidence="1">Belongs to the ribosome association toxin RatA family.</text>
</comment>
<dbReference type="CDD" id="cd05242">
    <property type="entry name" value="SDR_a8"/>
    <property type="match status" value="1"/>
</dbReference>
<dbReference type="InterPro" id="IPR005031">
    <property type="entry name" value="COQ10_START"/>
</dbReference>
<dbReference type="Gene3D" id="3.30.530.20">
    <property type="match status" value="1"/>
</dbReference>
<proteinExistence type="inferred from homology"/>
<dbReference type="SUPFAM" id="SSF51735">
    <property type="entry name" value="NAD(P)-binding Rossmann-fold domains"/>
    <property type="match status" value="1"/>
</dbReference>
<keyword evidence="3" id="KW-1133">Transmembrane helix</keyword>
<dbReference type="Proteomes" id="UP000712673">
    <property type="component" value="Unassembled WGS sequence"/>
</dbReference>
<dbReference type="Gene3D" id="3.40.50.720">
    <property type="entry name" value="NAD(P)-binding Rossmann-like Domain"/>
    <property type="match status" value="1"/>
</dbReference>